<evidence type="ECO:0000313" key="2">
    <source>
        <dbReference type="Proteomes" id="UP000236291"/>
    </source>
</evidence>
<name>A0A2K3MAC6_TRIPR</name>
<dbReference type="Proteomes" id="UP000236291">
    <property type="component" value="Unassembled WGS sequence"/>
</dbReference>
<accession>A0A2K3MAC6</accession>
<organism evidence="1 2">
    <name type="scientific">Trifolium pratense</name>
    <name type="common">Red clover</name>
    <dbReference type="NCBI Taxonomy" id="57577"/>
    <lineage>
        <taxon>Eukaryota</taxon>
        <taxon>Viridiplantae</taxon>
        <taxon>Streptophyta</taxon>
        <taxon>Embryophyta</taxon>
        <taxon>Tracheophyta</taxon>
        <taxon>Spermatophyta</taxon>
        <taxon>Magnoliopsida</taxon>
        <taxon>eudicotyledons</taxon>
        <taxon>Gunneridae</taxon>
        <taxon>Pentapetalae</taxon>
        <taxon>rosids</taxon>
        <taxon>fabids</taxon>
        <taxon>Fabales</taxon>
        <taxon>Fabaceae</taxon>
        <taxon>Papilionoideae</taxon>
        <taxon>50 kb inversion clade</taxon>
        <taxon>NPAAA clade</taxon>
        <taxon>Hologalegina</taxon>
        <taxon>IRL clade</taxon>
        <taxon>Trifolieae</taxon>
        <taxon>Trifolium</taxon>
    </lineage>
</organism>
<reference evidence="1 2" key="2">
    <citation type="journal article" date="2017" name="Front. Plant Sci.">
        <title>Gene Classification and Mining of Molecular Markers Useful in Red Clover (Trifolium pratense) Breeding.</title>
        <authorList>
            <person name="Istvanek J."/>
            <person name="Dluhosova J."/>
            <person name="Dluhos P."/>
            <person name="Patkova L."/>
            <person name="Nedelnik J."/>
            <person name="Repkova J."/>
        </authorList>
    </citation>
    <scope>NUCLEOTIDE SEQUENCE [LARGE SCALE GENOMIC DNA]</scope>
    <source>
        <strain evidence="2">cv. Tatra</strain>
        <tissue evidence="1">Young leaves</tissue>
    </source>
</reference>
<proteinExistence type="predicted"/>
<reference evidence="1 2" key="1">
    <citation type="journal article" date="2014" name="Am. J. Bot.">
        <title>Genome assembly and annotation for red clover (Trifolium pratense; Fabaceae).</title>
        <authorList>
            <person name="Istvanek J."/>
            <person name="Jaros M."/>
            <person name="Krenek A."/>
            <person name="Repkova J."/>
        </authorList>
    </citation>
    <scope>NUCLEOTIDE SEQUENCE [LARGE SCALE GENOMIC DNA]</scope>
    <source>
        <strain evidence="2">cv. Tatra</strain>
        <tissue evidence="1">Young leaves</tissue>
    </source>
</reference>
<dbReference type="EMBL" id="ASHM01054659">
    <property type="protein sequence ID" value="PNX87740.1"/>
    <property type="molecule type" value="Genomic_DNA"/>
</dbReference>
<comment type="caution">
    <text evidence="1">The sequence shown here is derived from an EMBL/GenBank/DDBJ whole genome shotgun (WGS) entry which is preliminary data.</text>
</comment>
<gene>
    <name evidence="1" type="ORF">L195_g043835</name>
</gene>
<dbReference type="AlphaFoldDB" id="A0A2K3MAC6"/>
<evidence type="ECO:0000313" key="1">
    <source>
        <dbReference type="EMBL" id="PNX87740.1"/>
    </source>
</evidence>
<sequence>MNSTVTDVVLFLLPDSIMLVQPLPLVDWNMNT</sequence>
<protein>
    <submittedName>
        <fullName evidence="1">Uncharacterized protein</fullName>
    </submittedName>
</protein>
<feature type="non-terminal residue" evidence="1">
    <location>
        <position position="32"/>
    </location>
</feature>